<name>A0A5N7CN22_PETAA</name>
<dbReference type="OrthoDB" id="3535423at2759"/>
<dbReference type="SUPFAM" id="SSF51735">
    <property type="entry name" value="NAD(P)-binding Rossmann-fold domains"/>
    <property type="match status" value="1"/>
</dbReference>
<dbReference type="AlphaFoldDB" id="A0A5N7CN22"/>
<reference evidence="1" key="1">
    <citation type="submission" date="2019-04" db="EMBL/GenBank/DDBJ databases">
        <title>Friends and foes A comparative genomics studyof 23 Aspergillus species from section Flavi.</title>
        <authorList>
            <consortium name="DOE Joint Genome Institute"/>
            <person name="Kjaerbolling I."/>
            <person name="Vesth T."/>
            <person name="Frisvad J.C."/>
            <person name="Nybo J.L."/>
            <person name="Theobald S."/>
            <person name="Kildgaard S."/>
            <person name="Isbrandt T."/>
            <person name="Kuo A."/>
            <person name="Sato A."/>
            <person name="Lyhne E.K."/>
            <person name="Kogle M.E."/>
            <person name="Wiebenga A."/>
            <person name="Kun R.S."/>
            <person name="Lubbers R.J."/>
            <person name="Makela M.R."/>
            <person name="Barry K."/>
            <person name="Chovatia M."/>
            <person name="Clum A."/>
            <person name="Daum C."/>
            <person name="Haridas S."/>
            <person name="He G."/>
            <person name="LaButti K."/>
            <person name="Lipzen A."/>
            <person name="Mondo S."/>
            <person name="Riley R."/>
            <person name="Salamov A."/>
            <person name="Simmons B.A."/>
            <person name="Magnuson J.K."/>
            <person name="Henrissat B."/>
            <person name="Mortensen U.H."/>
            <person name="Larsen T.O."/>
            <person name="Devries R.P."/>
            <person name="Grigoriev I.V."/>
            <person name="Machida M."/>
            <person name="Baker S.E."/>
            <person name="Andersen M.R."/>
        </authorList>
    </citation>
    <scope>NUCLEOTIDE SEQUENCE [LARGE SCALE GENOMIC DNA]</scope>
    <source>
        <strain evidence="1">IBT 14317</strain>
    </source>
</reference>
<dbReference type="PANTHER" id="PTHR14097">
    <property type="entry name" value="OXIDOREDUCTASE HTATIP2"/>
    <property type="match status" value="1"/>
</dbReference>
<dbReference type="Gene3D" id="3.40.50.720">
    <property type="entry name" value="NAD(P)-binding Rossmann-like Domain"/>
    <property type="match status" value="1"/>
</dbReference>
<dbReference type="Proteomes" id="UP000326877">
    <property type="component" value="Unassembled WGS sequence"/>
</dbReference>
<dbReference type="PANTHER" id="PTHR14097:SF9">
    <property type="entry name" value="EPIMERASE, PUTATIVE (AFU_ORTHOLOGUE AFUA_8G07320)-RELATED"/>
    <property type="match status" value="1"/>
</dbReference>
<dbReference type="EMBL" id="ML735218">
    <property type="protein sequence ID" value="KAE8395596.1"/>
    <property type="molecule type" value="Genomic_DNA"/>
</dbReference>
<evidence type="ECO:0000313" key="1">
    <source>
        <dbReference type="EMBL" id="KAE8395596.1"/>
    </source>
</evidence>
<organism evidence="1">
    <name type="scientific">Petromyces alliaceus</name>
    <name type="common">Aspergillus alliaceus</name>
    <dbReference type="NCBI Taxonomy" id="209559"/>
    <lineage>
        <taxon>Eukaryota</taxon>
        <taxon>Fungi</taxon>
        <taxon>Dikarya</taxon>
        <taxon>Ascomycota</taxon>
        <taxon>Pezizomycotina</taxon>
        <taxon>Eurotiomycetes</taxon>
        <taxon>Eurotiomycetidae</taxon>
        <taxon>Eurotiales</taxon>
        <taxon>Aspergillaceae</taxon>
        <taxon>Aspergillus</taxon>
        <taxon>Aspergillus subgen. Circumdati</taxon>
    </lineage>
</organism>
<protein>
    <recommendedName>
        <fullName evidence="2">NAD(P)-binding domain-containing protein</fullName>
    </recommendedName>
</protein>
<dbReference type="InterPro" id="IPR036291">
    <property type="entry name" value="NAD(P)-bd_dom_sf"/>
</dbReference>
<gene>
    <name evidence="1" type="ORF">BDV23DRAFT_178642</name>
</gene>
<sequence length="219" mass="24580">MKVILTGSMGFIGCEVLKQCLQNPSITSIVAFSRRDLPLTVTHHPKLTVRIVNDFLSFSDAILEDIKGAGACIWTLGKAVMTDMEMARKIHIEYTLSSLEAFHRAVASGSQSPMKFRFVYCSGAVAERDQSKPLWFAQEYRRIRGEVENQLIASAENHKDTIETYILRPAMVVSRELTLRSLIFGLGPSIKVDVLAEVMLDIALHGHHEKILENFTMDK</sequence>
<proteinExistence type="predicted"/>
<evidence type="ECO:0008006" key="2">
    <source>
        <dbReference type="Google" id="ProtNLM"/>
    </source>
</evidence>
<accession>A0A5N7CN22</accession>